<sequence length="310" mass="35298">MPPSAFSETQLLQFLDYINVPQPVYGSTPTPDLLHELHTRTICRVPYETLSLHYSPVHDIDLDPQKLLAKIVENGRGRGGYCMEVAILFYHVLLGLGFDVYTAPAKARPRENGVPTGAYNGWIHITNIVTFPDGSRYSSDVGFGGDGPTAPLPLVEGQVHQNLGTQEVRLVREWLPEQTKRSDDRDQFWVYQYRNSEDHPWRSFYAFLEMEFVPKDWEVVNWFTGHNAASLHYKAVLVVLFLLGDDGRVIGKRMLIDGMVKENLGGKTKVVLECRTEPQRVEALREYFGISLTDEEVQAMRGWRTELGRS</sequence>
<organism evidence="2 3">
    <name type="scientific">Zasmidium cellare</name>
    <name type="common">Wine cellar mold</name>
    <name type="synonym">Racodium cellare</name>
    <dbReference type="NCBI Taxonomy" id="395010"/>
    <lineage>
        <taxon>Eukaryota</taxon>
        <taxon>Fungi</taxon>
        <taxon>Dikarya</taxon>
        <taxon>Ascomycota</taxon>
        <taxon>Pezizomycotina</taxon>
        <taxon>Dothideomycetes</taxon>
        <taxon>Dothideomycetidae</taxon>
        <taxon>Mycosphaerellales</taxon>
        <taxon>Mycosphaerellaceae</taxon>
        <taxon>Zasmidium</taxon>
    </lineage>
</organism>
<accession>A0ABR0EBQ6</accession>
<dbReference type="Pfam" id="PF00797">
    <property type="entry name" value="Acetyltransf_2"/>
    <property type="match status" value="1"/>
</dbReference>
<gene>
    <name evidence="2" type="ORF">PRZ48_011243</name>
</gene>
<dbReference type="InterPro" id="IPR053710">
    <property type="entry name" value="Arylamine_NAT_domain_sf"/>
</dbReference>
<keyword evidence="3" id="KW-1185">Reference proteome</keyword>
<dbReference type="EMBL" id="JAXOVC010000008">
    <property type="protein sequence ID" value="KAK4498585.1"/>
    <property type="molecule type" value="Genomic_DNA"/>
</dbReference>
<reference evidence="2 3" key="1">
    <citation type="journal article" date="2023" name="G3 (Bethesda)">
        <title>A chromosome-level genome assembly of Zasmidium syzygii isolated from banana leaves.</title>
        <authorList>
            <person name="van Westerhoven A.C."/>
            <person name="Mehrabi R."/>
            <person name="Talebi R."/>
            <person name="Steentjes M.B.F."/>
            <person name="Corcolon B."/>
            <person name="Chong P.A."/>
            <person name="Kema G.H.J."/>
            <person name="Seidl M.F."/>
        </authorList>
    </citation>
    <scope>NUCLEOTIDE SEQUENCE [LARGE SCALE GENOMIC DNA]</scope>
    <source>
        <strain evidence="2 3">P124</strain>
    </source>
</reference>
<protein>
    <recommendedName>
        <fullName evidence="4">Arylamine N-acetyltransferase</fullName>
    </recommendedName>
</protein>
<evidence type="ECO:0008006" key="4">
    <source>
        <dbReference type="Google" id="ProtNLM"/>
    </source>
</evidence>
<dbReference type="PANTHER" id="PTHR11786">
    <property type="entry name" value="N-HYDROXYARYLAMINE O-ACETYLTRANSFERASE"/>
    <property type="match status" value="1"/>
</dbReference>
<dbReference type="InterPro" id="IPR038765">
    <property type="entry name" value="Papain-like_cys_pep_sf"/>
</dbReference>
<dbReference type="Gene3D" id="3.30.2140.20">
    <property type="match status" value="1"/>
</dbReference>
<evidence type="ECO:0000256" key="1">
    <source>
        <dbReference type="ARBA" id="ARBA00006547"/>
    </source>
</evidence>
<dbReference type="SUPFAM" id="SSF54001">
    <property type="entry name" value="Cysteine proteinases"/>
    <property type="match status" value="1"/>
</dbReference>
<evidence type="ECO:0000313" key="3">
    <source>
        <dbReference type="Proteomes" id="UP001305779"/>
    </source>
</evidence>
<dbReference type="InterPro" id="IPR001447">
    <property type="entry name" value="Arylamine_N-AcTrfase"/>
</dbReference>
<dbReference type="PANTHER" id="PTHR11786:SF0">
    <property type="entry name" value="ARYLAMINE N-ACETYLTRANSFERASE 4-RELATED"/>
    <property type="match status" value="1"/>
</dbReference>
<dbReference type="Proteomes" id="UP001305779">
    <property type="component" value="Unassembled WGS sequence"/>
</dbReference>
<proteinExistence type="inferred from homology"/>
<comment type="caution">
    <text evidence="2">The sequence shown here is derived from an EMBL/GenBank/DDBJ whole genome shotgun (WGS) entry which is preliminary data.</text>
</comment>
<name>A0ABR0EBQ6_ZASCE</name>
<comment type="similarity">
    <text evidence="1">Belongs to the arylamine N-acetyltransferase family.</text>
</comment>
<evidence type="ECO:0000313" key="2">
    <source>
        <dbReference type="EMBL" id="KAK4498585.1"/>
    </source>
</evidence>